<comment type="caution">
    <text evidence="2">The sequence shown here is derived from an EMBL/GenBank/DDBJ whole genome shotgun (WGS) entry which is preliminary data.</text>
</comment>
<evidence type="ECO:0000313" key="3">
    <source>
        <dbReference type="Proteomes" id="UP000821866"/>
    </source>
</evidence>
<dbReference type="Proteomes" id="UP000821866">
    <property type="component" value="Chromosome 11"/>
</dbReference>
<accession>A0A9J6EM95</accession>
<evidence type="ECO:0000256" key="1">
    <source>
        <dbReference type="SAM" id="MobiDB-lite"/>
    </source>
</evidence>
<feature type="region of interest" description="Disordered" evidence="1">
    <location>
        <begin position="266"/>
        <end position="290"/>
    </location>
</feature>
<proteinExistence type="predicted"/>
<protein>
    <submittedName>
        <fullName evidence="2">Uncharacterized protein</fullName>
    </submittedName>
</protein>
<reference evidence="2" key="2">
    <citation type="submission" date="2021-09" db="EMBL/GenBank/DDBJ databases">
        <authorList>
            <person name="Jia N."/>
            <person name="Wang J."/>
            <person name="Shi W."/>
            <person name="Du L."/>
            <person name="Sun Y."/>
            <person name="Zhan W."/>
            <person name="Jiang J."/>
            <person name="Wang Q."/>
            <person name="Zhang B."/>
            <person name="Ji P."/>
            <person name="Sakyi L.B."/>
            <person name="Cui X."/>
            <person name="Yuan T."/>
            <person name="Jiang B."/>
            <person name="Yang W."/>
            <person name="Lam T.T.-Y."/>
            <person name="Chang Q."/>
            <person name="Ding S."/>
            <person name="Wang X."/>
            <person name="Zhu J."/>
            <person name="Ruan X."/>
            <person name="Zhao L."/>
            <person name="Wei J."/>
            <person name="Que T."/>
            <person name="Du C."/>
            <person name="Cheng J."/>
            <person name="Dai P."/>
            <person name="Han X."/>
            <person name="Huang E."/>
            <person name="Gao Y."/>
            <person name="Liu J."/>
            <person name="Shao H."/>
            <person name="Ye R."/>
            <person name="Li L."/>
            <person name="Wei W."/>
            <person name="Wang X."/>
            <person name="Wang C."/>
            <person name="Huo Q."/>
            <person name="Li W."/>
            <person name="Guo W."/>
            <person name="Chen H."/>
            <person name="Chen S."/>
            <person name="Zhou L."/>
            <person name="Zhou L."/>
            <person name="Ni X."/>
            <person name="Tian J."/>
            <person name="Zhou Y."/>
            <person name="Sheng Y."/>
            <person name="Liu T."/>
            <person name="Pan Y."/>
            <person name="Xia L."/>
            <person name="Li J."/>
            <person name="Zhao F."/>
            <person name="Cao W."/>
        </authorList>
    </citation>
    <scope>NUCLEOTIDE SEQUENCE</scope>
    <source>
        <strain evidence="2">Rmic-2018</strain>
        <tissue evidence="2">Larvae</tissue>
    </source>
</reference>
<evidence type="ECO:0000313" key="2">
    <source>
        <dbReference type="EMBL" id="KAH8035490.1"/>
    </source>
</evidence>
<feature type="compositionally biased region" description="Basic and acidic residues" evidence="1">
    <location>
        <begin position="190"/>
        <end position="199"/>
    </location>
</feature>
<sequence>MVTPLSASVGDGRVMARSGRGVRFPSAPSDYRLLLPTLPSGDSMEECVFLHGDLEKRPYRLEHFRAPKHDVTVKIHWVDFAVSNESIQQALGEFGEVLEVSNDNWTVAGFEHVTKRVVRQKLKEGVVLEDLPHLFKIGGGAVLLVATDDAQDNLMDAEEAEKLAPGSNTVGPDAAVQATGEETADATTQDGKDSTKESEELAATGGQQDIQEWMEEDMGTSGDIATPEASAKSPEATTGRGKRYRVESTECNLKRPERLWHRVTGAKSKKYALETRSASSSPVRGQDRDA</sequence>
<name>A0A9J6EM95_RHIMP</name>
<reference evidence="2" key="1">
    <citation type="journal article" date="2020" name="Cell">
        <title>Large-Scale Comparative Analyses of Tick Genomes Elucidate Their Genetic Diversity and Vector Capacities.</title>
        <authorList>
            <consortium name="Tick Genome and Microbiome Consortium (TIGMIC)"/>
            <person name="Jia N."/>
            <person name="Wang J."/>
            <person name="Shi W."/>
            <person name="Du L."/>
            <person name="Sun Y."/>
            <person name="Zhan W."/>
            <person name="Jiang J.F."/>
            <person name="Wang Q."/>
            <person name="Zhang B."/>
            <person name="Ji P."/>
            <person name="Bell-Sakyi L."/>
            <person name="Cui X.M."/>
            <person name="Yuan T.T."/>
            <person name="Jiang B.G."/>
            <person name="Yang W.F."/>
            <person name="Lam T.T."/>
            <person name="Chang Q.C."/>
            <person name="Ding S.J."/>
            <person name="Wang X.J."/>
            <person name="Zhu J.G."/>
            <person name="Ruan X.D."/>
            <person name="Zhao L."/>
            <person name="Wei J.T."/>
            <person name="Ye R.Z."/>
            <person name="Que T.C."/>
            <person name="Du C.H."/>
            <person name="Zhou Y.H."/>
            <person name="Cheng J.X."/>
            <person name="Dai P.F."/>
            <person name="Guo W.B."/>
            <person name="Han X.H."/>
            <person name="Huang E.J."/>
            <person name="Li L.F."/>
            <person name="Wei W."/>
            <person name="Gao Y.C."/>
            <person name="Liu J.Z."/>
            <person name="Shao H.Z."/>
            <person name="Wang X."/>
            <person name="Wang C.C."/>
            <person name="Yang T.C."/>
            <person name="Huo Q.B."/>
            <person name="Li W."/>
            <person name="Chen H.Y."/>
            <person name="Chen S.E."/>
            <person name="Zhou L.G."/>
            <person name="Ni X.B."/>
            <person name="Tian J.H."/>
            <person name="Sheng Y."/>
            <person name="Liu T."/>
            <person name="Pan Y.S."/>
            <person name="Xia L.Y."/>
            <person name="Li J."/>
            <person name="Zhao F."/>
            <person name="Cao W.C."/>
        </authorList>
    </citation>
    <scope>NUCLEOTIDE SEQUENCE</scope>
    <source>
        <strain evidence="2">Rmic-2018</strain>
    </source>
</reference>
<dbReference type="AlphaFoldDB" id="A0A9J6EM95"/>
<feature type="region of interest" description="Disordered" evidence="1">
    <location>
        <begin position="179"/>
        <end position="249"/>
    </location>
</feature>
<gene>
    <name evidence="2" type="ORF">HPB51_005772</name>
</gene>
<keyword evidence="3" id="KW-1185">Reference proteome</keyword>
<organism evidence="2 3">
    <name type="scientific">Rhipicephalus microplus</name>
    <name type="common">Cattle tick</name>
    <name type="synonym">Boophilus microplus</name>
    <dbReference type="NCBI Taxonomy" id="6941"/>
    <lineage>
        <taxon>Eukaryota</taxon>
        <taxon>Metazoa</taxon>
        <taxon>Ecdysozoa</taxon>
        <taxon>Arthropoda</taxon>
        <taxon>Chelicerata</taxon>
        <taxon>Arachnida</taxon>
        <taxon>Acari</taxon>
        <taxon>Parasitiformes</taxon>
        <taxon>Ixodida</taxon>
        <taxon>Ixodoidea</taxon>
        <taxon>Ixodidae</taxon>
        <taxon>Rhipicephalinae</taxon>
        <taxon>Rhipicephalus</taxon>
        <taxon>Boophilus</taxon>
    </lineage>
</organism>
<dbReference type="EMBL" id="JABSTU010000003">
    <property type="protein sequence ID" value="KAH8035490.1"/>
    <property type="molecule type" value="Genomic_DNA"/>
</dbReference>